<dbReference type="Gene3D" id="3.40.50.1820">
    <property type="entry name" value="alpha/beta hydrolase"/>
    <property type="match status" value="1"/>
</dbReference>
<dbReference type="Proteomes" id="UP000008363">
    <property type="component" value="Unassembled WGS sequence"/>
</dbReference>
<dbReference type="AlphaFoldDB" id="K6V399"/>
<sequence>MRPGTTAVRSVEVRGVTRTYRVHVPAGPPTTGRLPLVIAYHGHTERSSTFERYTGLSGLPAVVVYPDALLGTDGRTAWQGAPYSPRRVDDLAFTRAILASVRAEACVDPTRTYAIGRSNGGSLVAMLACTMPWEFTAFATVDAAVYEQSVAGCRGGPAISLIDFHGTADRVIRYGGGRRFGERYLSVSSWLQRWVGRARCMPAPVTLPVNPVVQRLAWLQCAAGREITHYRIDGGAHRWPGSAGNPAGGGNSDTISATRLIWMFFSTHPVAGSS</sequence>
<evidence type="ECO:0000313" key="8">
    <source>
        <dbReference type="EMBL" id="GAB90538.1"/>
    </source>
</evidence>
<protein>
    <recommendedName>
        <fullName evidence="10">Polyhydroxybutyrate depolymerase</fullName>
    </recommendedName>
</protein>
<evidence type="ECO:0000256" key="5">
    <source>
        <dbReference type="ARBA" id="ARBA00022801"/>
    </source>
</evidence>
<reference evidence="8 9" key="1">
    <citation type="submission" date="2012-08" db="EMBL/GenBank/DDBJ databases">
        <title>Whole genome shotgun sequence of Gordonia rhizosphera NBRC 16068.</title>
        <authorList>
            <person name="Takarada H."/>
            <person name="Isaki S."/>
            <person name="Hosoyama A."/>
            <person name="Tsuchikane K."/>
            <person name="Katsumata H."/>
            <person name="Baba S."/>
            <person name="Ohji S."/>
            <person name="Yamazaki S."/>
            <person name="Fujita N."/>
        </authorList>
    </citation>
    <scope>NUCLEOTIDE SEQUENCE [LARGE SCALE GENOMIC DNA]</scope>
    <source>
        <strain evidence="8 9">NBRC 16068</strain>
    </source>
</reference>
<evidence type="ECO:0000256" key="4">
    <source>
        <dbReference type="ARBA" id="ARBA00022729"/>
    </source>
</evidence>
<keyword evidence="3" id="KW-0858">Xylan degradation</keyword>
<keyword evidence="2" id="KW-0964">Secreted</keyword>
<comment type="caution">
    <text evidence="8">The sequence shown here is derived from an EMBL/GenBank/DDBJ whole genome shotgun (WGS) entry which is preliminary data.</text>
</comment>
<evidence type="ECO:0000256" key="3">
    <source>
        <dbReference type="ARBA" id="ARBA00022651"/>
    </source>
</evidence>
<evidence type="ECO:0000256" key="6">
    <source>
        <dbReference type="ARBA" id="ARBA00023277"/>
    </source>
</evidence>
<dbReference type="GO" id="GO:0030600">
    <property type="term" value="F:feruloyl esterase activity"/>
    <property type="evidence" value="ECO:0007669"/>
    <property type="project" value="InterPro"/>
</dbReference>
<dbReference type="GO" id="GO:0045493">
    <property type="term" value="P:xylan catabolic process"/>
    <property type="evidence" value="ECO:0007669"/>
    <property type="project" value="UniProtKB-KW"/>
</dbReference>
<dbReference type="eggNOG" id="COG3509">
    <property type="taxonomic scope" value="Bacteria"/>
</dbReference>
<keyword evidence="5" id="KW-0378">Hydrolase</keyword>
<proteinExistence type="predicted"/>
<evidence type="ECO:0000313" key="9">
    <source>
        <dbReference type="Proteomes" id="UP000008363"/>
    </source>
</evidence>
<dbReference type="PANTHER" id="PTHR38050:SF2">
    <property type="entry name" value="FERULOYL ESTERASE C-RELATED"/>
    <property type="match status" value="1"/>
</dbReference>
<dbReference type="EMBL" id="BAHC01000105">
    <property type="protein sequence ID" value="GAB90538.1"/>
    <property type="molecule type" value="Genomic_DNA"/>
</dbReference>
<dbReference type="PANTHER" id="PTHR38050">
    <property type="match status" value="1"/>
</dbReference>
<gene>
    <name evidence="8" type="ORF">GORHZ_105_00090</name>
</gene>
<name>K6V399_9ACTN</name>
<organism evidence="8 9">
    <name type="scientific">Gordonia rhizosphera NBRC 16068</name>
    <dbReference type="NCBI Taxonomy" id="1108045"/>
    <lineage>
        <taxon>Bacteria</taxon>
        <taxon>Bacillati</taxon>
        <taxon>Actinomycetota</taxon>
        <taxon>Actinomycetes</taxon>
        <taxon>Mycobacteriales</taxon>
        <taxon>Gordoniaceae</taxon>
        <taxon>Gordonia</taxon>
    </lineage>
</organism>
<dbReference type="STRING" id="1108045.GORHZ_105_00090"/>
<evidence type="ECO:0008006" key="10">
    <source>
        <dbReference type="Google" id="ProtNLM"/>
    </source>
</evidence>
<keyword evidence="9" id="KW-1185">Reference proteome</keyword>
<dbReference type="SUPFAM" id="SSF53474">
    <property type="entry name" value="alpha/beta-Hydrolases"/>
    <property type="match status" value="1"/>
</dbReference>
<evidence type="ECO:0000256" key="2">
    <source>
        <dbReference type="ARBA" id="ARBA00022525"/>
    </source>
</evidence>
<dbReference type="InterPro" id="IPR043595">
    <property type="entry name" value="FaeB/C/D"/>
</dbReference>
<evidence type="ECO:0000256" key="7">
    <source>
        <dbReference type="ARBA" id="ARBA00023326"/>
    </source>
</evidence>
<dbReference type="InterPro" id="IPR029058">
    <property type="entry name" value="AB_hydrolase_fold"/>
</dbReference>
<keyword evidence="4" id="KW-0732">Signal</keyword>
<evidence type="ECO:0000256" key="1">
    <source>
        <dbReference type="ARBA" id="ARBA00004613"/>
    </source>
</evidence>
<comment type="subcellular location">
    <subcellularLocation>
        <location evidence="1">Secreted</location>
    </subcellularLocation>
</comment>
<dbReference type="GO" id="GO:0005576">
    <property type="term" value="C:extracellular region"/>
    <property type="evidence" value="ECO:0007669"/>
    <property type="project" value="UniProtKB-SubCell"/>
</dbReference>
<accession>K6V399</accession>
<keyword evidence="6" id="KW-0119">Carbohydrate metabolism</keyword>
<keyword evidence="7" id="KW-0624">Polysaccharide degradation</keyword>